<evidence type="ECO:0000313" key="2">
    <source>
        <dbReference type="EMBL" id="KAF1754463.1"/>
    </source>
</evidence>
<evidence type="ECO:0000313" key="3">
    <source>
        <dbReference type="Proteomes" id="UP000483820"/>
    </source>
</evidence>
<dbReference type="Pfam" id="PF01827">
    <property type="entry name" value="FTH"/>
    <property type="match status" value="1"/>
</dbReference>
<dbReference type="PANTHER" id="PTHR23015:SF4">
    <property type="entry name" value="DUF38 DOMAIN-CONTAINING PROTEIN-RELATED"/>
    <property type="match status" value="1"/>
</dbReference>
<dbReference type="InterPro" id="IPR002900">
    <property type="entry name" value="DUF38/FTH_CAE_spp"/>
</dbReference>
<dbReference type="AlphaFoldDB" id="A0A6A5GIF5"/>
<dbReference type="CDD" id="cd22150">
    <property type="entry name" value="F-box_CeFBXA-like"/>
    <property type="match status" value="1"/>
</dbReference>
<comment type="caution">
    <text evidence="2">The sequence shown here is derived from an EMBL/GenBank/DDBJ whole genome shotgun (WGS) entry which is preliminary data.</text>
</comment>
<dbReference type="Proteomes" id="UP000483820">
    <property type="component" value="Chromosome V"/>
</dbReference>
<dbReference type="InterPro" id="IPR040161">
    <property type="entry name" value="FB224"/>
</dbReference>
<feature type="domain" description="F-box" evidence="1">
    <location>
        <begin position="6"/>
        <end position="53"/>
    </location>
</feature>
<dbReference type="RefSeq" id="XP_053582868.1">
    <property type="nucleotide sequence ID" value="XM_053733955.1"/>
</dbReference>
<dbReference type="GO" id="GO:0045087">
    <property type="term" value="P:innate immune response"/>
    <property type="evidence" value="ECO:0007669"/>
    <property type="project" value="TreeGrafter"/>
</dbReference>
<dbReference type="PROSITE" id="PS50181">
    <property type="entry name" value="FBOX"/>
    <property type="match status" value="1"/>
</dbReference>
<protein>
    <recommendedName>
        <fullName evidence="1">F-box domain-containing protein</fullName>
    </recommendedName>
</protein>
<gene>
    <name evidence="2" type="ORF">GCK72_021026</name>
</gene>
<name>A0A6A5GIF5_CAERE</name>
<dbReference type="CTD" id="78777068"/>
<reference evidence="2 3" key="1">
    <citation type="submission" date="2019-12" db="EMBL/GenBank/DDBJ databases">
        <title>Chromosome-level assembly of the Caenorhabditis remanei genome.</title>
        <authorList>
            <person name="Teterina A.A."/>
            <person name="Willis J.H."/>
            <person name="Phillips P.C."/>
        </authorList>
    </citation>
    <scope>NUCLEOTIDE SEQUENCE [LARGE SCALE GENOMIC DNA]</scope>
    <source>
        <strain evidence="2 3">PX506</strain>
        <tissue evidence="2">Whole organism</tissue>
    </source>
</reference>
<organism evidence="2 3">
    <name type="scientific">Caenorhabditis remanei</name>
    <name type="common">Caenorhabditis vulgaris</name>
    <dbReference type="NCBI Taxonomy" id="31234"/>
    <lineage>
        <taxon>Eukaryota</taxon>
        <taxon>Metazoa</taxon>
        <taxon>Ecdysozoa</taxon>
        <taxon>Nematoda</taxon>
        <taxon>Chromadorea</taxon>
        <taxon>Rhabditida</taxon>
        <taxon>Rhabditina</taxon>
        <taxon>Rhabditomorpha</taxon>
        <taxon>Rhabditoidea</taxon>
        <taxon>Rhabditidae</taxon>
        <taxon>Peloderinae</taxon>
        <taxon>Caenorhabditis</taxon>
    </lineage>
</organism>
<dbReference type="KEGG" id="crq:GCK72_021026"/>
<accession>A0A6A5GIF5</accession>
<dbReference type="GeneID" id="78777068"/>
<proteinExistence type="predicted"/>
<dbReference type="PANTHER" id="PTHR23015">
    <property type="entry name" value="UNCHARACTERIZED C.ELEGANS PROTEIN"/>
    <property type="match status" value="1"/>
</dbReference>
<dbReference type="InterPro" id="IPR001810">
    <property type="entry name" value="F-box_dom"/>
</dbReference>
<evidence type="ECO:0000259" key="1">
    <source>
        <dbReference type="PROSITE" id="PS50181"/>
    </source>
</evidence>
<dbReference type="SMART" id="SM00256">
    <property type="entry name" value="FBOX"/>
    <property type="match status" value="1"/>
</dbReference>
<dbReference type="EMBL" id="WUAV01000005">
    <property type="protein sequence ID" value="KAF1754463.1"/>
    <property type="molecule type" value="Genomic_DNA"/>
</dbReference>
<sequence length="321" mass="37927">MSTTSTLEFSNLPTDTIEKIIEKCDLKEQMTLRKVSRKLRSLVDEQKLGYKSIAIILNDSYIICGYNDKRVTYASGNWDEEYEEYEQEELGLAYEEFWILKSNDYKKIALNDVSIALNNPKLRLDELTVSFDSRDEVTQFRLEGLLKHLNHQIHVKTLTFRAGSPEYLLSILPCLKPKVLVNIEIYEGLSEKAAEKVRQVARLEQWKQAEQFTAHYCFHYLPLECLMHFKRFLILNRDVTEQFLIDLRDLFSKSINFEACTVESFGLDNYPEYLEPFCEKVKSEGEVIYHFKIPDDSNKILEFKIYNYDFYDQIDIEKKNF</sequence>
<dbReference type="Pfam" id="PF00646">
    <property type="entry name" value="F-box"/>
    <property type="match status" value="1"/>
</dbReference>